<dbReference type="PANTHER" id="PTHR13257">
    <property type="entry name" value="NUCLEOPORIN NUP84-RELATED"/>
    <property type="match status" value="1"/>
</dbReference>
<keyword evidence="7" id="KW-0539">Nucleus</keyword>
<evidence type="ECO:0000256" key="7">
    <source>
        <dbReference type="ARBA" id="ARBA00023242"/>
    </source>
</evidence>
<evidence type="ECO:0000256" key="3">
    <source>
        <dbReference type="ARBA" id="ARBA00022816"/>
    </source>
</evidence>
<protein>
    <submittedName>
        <fullName evidence="8">Nuclear pore complex protein Nup88</fullName>
    </submittedName>
</protein>
<dbReference type="PANTHER" id="PTHR13257:SF0">
    <property type="entry name" value="NUCLEAR PORE COMPLEX PROTEIN NUP88"/>
    <property type="match status" value="1"/>
</dbReference>
<keyword evidence="6" id="KW-0906">Nuclear pore complex</keyword>
<dbReference type="WBParaSite" id="MCU_001271-RC">
    <property type="protein sequence ID" value="MCU_001271-RC"/>
    <property type="gene ID" value="MCU_001271"/>
</dbReference>
<keyword evidence="4" id="KW-0653">Protein transport</keyword>
<dbReference type="GO" id="GO:0017056">
    <property type="term" value="F:structural constituent of nuclear pore"/>
    <property type="evidence" value="ECO:0007669"/>
    <property type="project" value="InterPro"/>
</dbReference>
<dbReference type="GO" id="GO:0006606">
    <property type="term" value="P:protein import into nucleus"/>
    <property type="evidence" value="ECO:0007669"/>
    <property type="project" value="TreeGrafter"/>
</dbReference>
<evidence type="ECO:0000256" key="1">
    <source>
        <dbReference type="ARBA" id="ARBA00004567"/>
    </source>
</evidence>
<keyword evidence="3" id="KW-0509">mRNA transport</keyword>
<dbReference type="GO" id="GO:0005643">
    <property type="term" value="C:nuclear pore"/>
    <property type="evidence" value="ECO:0007669"/>
    <property type="project" value="UniProtKB-SubCell"/>
</dbReference>
<evidence type="ECO:0000256" key="5">
    <source>
        <dbReference type="ARBA" id="ARBA00023010"/>
    </source>
</evidence>
<dbReference type="Pfam" id="PF10168">
    <property type="entry name" value="Nup88"/>
    <property type="match status" value="1"/>
</dbReference>
<reference evidence="8" key="1">
    <citation type="submission" date="2019-11" db="UniProtKB">
        <authorList>
            <consortium name="WormBaseParasite"/>
        </authorList>
    </citation>
    <scope>IDENTIFICATION</scope>
</reference>
<dbReference type="GO" id="GO:0000055">
    <property type="term" value="P:ribosomal large subunit export from nucleus"/>
    <property type="evidence" value="ECO:0007669"/>
    <property type="project" value="InterPro"/>
</dbReference>
<accession>A0A5K3EKQ3</accession>
<proteinExistence type="predicted"/>
<name>A0A5K3EKQ3_MESCO</name>
<keyword evidence="5" id="KW-0811">Translocation</keyword>
<evidence type="ECO:0000256" key="2">
    <source>
        <dbReference type="ARBA" id="ARBA00022448"/>
    </source>
</evidence>
<evidence type="ECO:0000256" key="6">
    <source>
        <dbReference type="ARBA" id="ARBA00023132"/>
    </source>
</evidence>
<dbReference type="InterPro" id="IPR037700">
    <property type="entry name" value="NUP88/NUP82"/>
</dbReference>
<organism evidence="8">
    <name type="scientific">Mesocestoides corti</name>
    <name type="common">Flatworm</name>
    <dbReference type="NCBI Taxonomy" id="53468"/>
    <lineage>
        <taxon>Eukaryota</taxon>
        <taxon>Metazoa</taxon>
        <taxon>Spiralia</taxon>
        <taxon>Lophotrochozoa</taxon>
        <taxon>Platyhelminthes</taxon>
        <taxon>Cestoda</taxon>
        <taxon>Eucestoda</taxon>
        <taxon>Cyclophyllidea</taxon>
        <taxon>Mesocestoididae</taxon>
        <taxon>Mesocestoides</taxon>
    </lineage>
</organism>
<dbReference type="GO" id="GO:0000056">
    <property type="term" value="P:ribosomal small subunit export from nucleus"/>
    <property type="evidence" value="ECO:0007669"/>
    <property type="project" value="InterPro"/>
</dbReference>
<dbReference type="InterPro" id="IPR019321">
    <property type="entry name" value="Nucleoporin_Nup88"/>
</dbReference>
<dbReference type="AlphaFoldDB" id="A0A5K3EKQ3"/>
<keyword evidence="2" id="KW-0813">Transport</keyword>
<evidence type="ECO:0000313" key="8">
    <source>
        <dbReference type="WBParaSite" id="MCU_001271-RC"/>
    </source>
</evidence>
<sequence length="789" mass="87419">MEPLISNVLSDLDMKSQVLTSSLTSKVIHFKKHKCSDDKHDRIFILDAKTCQIHLLSSDHSLNRKTLFLTPQPFSNPTSLLISPDGCLLAIFTETSAHVVDVSKKKSLLRSNQEKIIAKLATAYDSLSGECASVSPLVSARWHPKIHNILVLLTKDGKLIFCRCKFAPGGAPEFETELIVHVLEPPENDAGENCSTVQGKLSQNLNLSVAMGAVCSDFDFGSSLFHGGVRVSHDVPLDVPIYVLCENGDIILVSVSQASINQPLVRFVRILPANEDYYSFDFLKLICLRSEKEQYQPDVICFANRVGRIFHGVCLHVPTNVLLQSNSRPQGRSVPVLLIVDSVDLELPALGKSLNTSVNLNDKRNDEYGLDFSGLDIALVPSTYIWSDPDDYQPCSIMNSYFCLHNFGIHHVRVSWLDQFRGACSSIASSDYSNANLLQALRTNTCSTEYLLLSRSLHPQAYDGVVKERVVIGLLPHRAPPSSNETATVDPNSPHAVIVIFSSKPELVTVPIPSQLSTLRQCNSDICCPSSGQGDFNCDGKCDSRLLPRPPLCPPKDSDFVATCSRSLLVTRSSWLPIMSSHDEETVITEADFFRFFLNATDVLRTSQLSRLAGLSSSVCEFADYVEGQLAAQSEEVAFLAAERDMLHTRAAELTDRHSRVLERHETLNHRLSELARRIYSIDSGLTDAEVEMGNQVRNLRDRLKSGLLVWLENIRLQYEQLAIRLGEHRRASAIRQFEGRLGIESQPTLSPTQVEHLAKVLKSEGSEIDCLVKAVGRLNLISAASFVK</sequence>
<dbReference type="GO" id="GO:0006406">
    <property type="term" value="P:mRNA export from nucleus"/>
    <property type="evidence" value="ECO:0007669"/>
    <property type="project" value="TreeGrafter"/>
</dbReference>
<dbReference type="SUPFAM" id="SSF117289">
    <property type="entry name" value="Nucleoporin domain"/>
    <property type="match status" value="1"/>
</dbReference>
<comment type="subcellular location">
    <subcellularLocation>
        <location evidence="1">Nucleus</location>
        <location evidence="1">Nuclear pore complex</location>
    </subcellularLocation>
</comment>
<evidence type="ECO:0000256" key="4">
    <source>
        <dbReference type="ARBA" id="ARBA00022927"/>
    </source>
</evidence>